<dbReference type="RefSeq" id="WP_377345092.1">
    <property type="nucleotide sequence ID" value="NZ_JBHLTP010000003.1"/>
</dbReference>
<dbReference type="Pfam" id="PF06898">
    <property type="entry name" value="YqfD"/>
    <property type="match status" value="1"/>
</dbReference>
<feature type="transmembrane region" description="Helical" evidence="1">
    <location>
        <begin position="91"/>
        <end position="112"/>
    </location>
</feature>
<keyword evidence="3" id="KW-1185">Reference proteome</keyword>
<keyword evidence="1" id="KW-0472">Membrane</keyword>
<gene>
    <name evidence="2" type="primary">yqfD</name>
    <name evidence="2" type="ORF">ACFFGV_03040</name>
</gene>
<evidence type="ECO:0000313" key="3">
    <source>
        <dbReference type="Proteomes" id="UP001589836"/>
    </source>
</evidence>
<protein>
    <submittedName>
        <fullName evidence="2">Sporulation protein YqfD</fullName>
    </submittedName>
</protein>
<reference evidence="2 3" key="1">
    <citation type="submission" date="2024-09" db="EMBL/GenBank/DDBJ databases">
        <authorList>
            <person name="Sun Q."/>
            <person name="Mori K."/>
        </authorList>
    </citation>
    <scope>NUCLEOTIDE SEQUENCE [LARGE SCALE GENOMIC DNA]</scope>
    <source>
        <strain evidence="2 3">NCAIM B.02529</strain>
    </source>
</reference>
<dbReference type="Proteomes" id="UP001589836">
    <property type="component" value="Unassembled WGS sequence"/>
</dbReference>
<organism evidence="2 3">
    <name type="scientific">Pontibacillus salicampi</name>
    <dbReference type="NCBI Taxonomy" id="1449801"/>
    <lineage>
        <taxon>Bacteria</taxon>
        <taxon>Bacillati</taxon>
        <taxon>Bacillota</taxon>
        <taxon>Bacilli</taxon>
        <taxon>Bacillales</taxon>
        <taxon>Bacillaceae</taxon>
        <taxon>Pontibacillus</taxon>
    </lineage>
</organism>
<dbReference type="InterPro" id="IPR010690">
    <property type="entry name" value="YqfD"/>
</dbReference>
<sequence length="395" mass="45633">MKRTQGVFVKGYTTIRVKGKFPEFFLNRCVDKGIVVWNVKKIDESTCEANVKLEDVSRLKKLRYKTPYKVHFHSRIGMPFLFQAVWKRKPLLIGFLFCLALIFILSNMVWGIDVEGVTPEIEHKIEESLSNYGVKKGAWKLSLDSPSEMQQKLLNDVPELLWIGITEKGTTYHLQGVEKTIVEKEEAKGPQHLVAKKKGTIVYMYIEKGEPKVEINDVVKPGDMLVSGLIGREEEQKSVRAEGEVIADTWYTSELSVPLEAEYQVLTGEEEKRYFLNLFNVAIPIWGFKEPDYTIKHVEKKEHDVHFFSWRFPVTLSTKNIHEQESYKEQRSVSEAVKEGIQQAKQELMNKLPIDSKIISEKILHQQKENGKVKLILYFKVHENIVTSYPITQGD</sequence>
<keyword evidence="1" id="KW-1133">Transmembrane helix</keyword>
<evidence type="ECO:0000313" key="2">
    <source>
        <dbReference type="EMBL" id="MFC0522567.1"/>
    </source>
</evidence>
<evidence type="ECO:0000256" key="1">
    <source>
        <dbReference type="SAM" id="Phobius"/>
    </source>
</evidence>
<proteinExistence type="predicted"/>
<dbReference type="EMBL" id="JBHLTP010000003">
    <property type="protein sequence ID" value="MFC0522567.1"/>
    <property type="molecule type" value="Genomic_DNA"/>
</dbReference>
<accession>A0ABV6LJJ8</accession>
<name>A0ABV6LJJ8_9BACI</name>
<comment type="caution">
    <text evidence="2">The sequence shown here is derived from an EMBL/GenBank/DDBJ whole genome shotgun (WGS) entry which is preliminary data.</text>
</comment>
<dbReference type="PIRSF" id="PIRSF029895">
    <property type="entry name" value="SpoIV"/>
    <property type="match status" value="1"/>
</dbReference>
<keyword evidence="1" id="KW-0812">Transmembrane</keyword>
<dbReference type="NCBIfam" id="TIGR02876">
    <property type="entry name" value="spore_yqfD"/>
    <property type="match status" value="1"/>
</dbReference>